<dbReference type="EC" id="6.3.3.2" evidence="5"/>
<protein>
    <recommendedName>
        <fullName evidence="5">5-formyltetrahydrofolate cyclo-ligase</fullName>
        <ecNumber evidence="5">6.3.3.2</ecNumber>
    </recommendedName>
</protein>
<dbReference type="PIRSF" id="PIRSF006806">
    <property type="entry name" value="FTHF_cligase"/>
    <property type="match status" value="1"/>
</dbReference>
<dbReference type="SUPFAM" id="SSF100950">
    <property type="entry name" value="NagB/RpiA/CoA transferase-like"/>
    <property type="match status" value="1"/>
</dbReference>
<keyword evidence="7" id="KW-1185">Reference proteome</keyword>
<comment type="similarity">
    <text evidence="1 5">Belongs to the 5-formyltetrahydrofolate cyclo-ligase family.</text>
</comment>
<comment type="catalytic activity">
    <reaction evidence="5">
        <text>(6S)-5-formyl-5,6,7,8-tetrahydrofolate + ATP = (6R)-5,10-methenyltetrahydrofolate + ADP + phosphate</text>
        <dbReference type="Rhea" id="RHEA:10488"/>
        <dbReference type="ChEBI" id="CHEBI:30616"/>
        <dbReference type="ChEBI" id="CHEBI:43474"/>
        <dbReference type="ChEBI" id="CHEBI:57455"/>
        <dbReference type="ChEBI" id="CHEBI:57457"/>
        <dbReference type="ChEBI" id="CHEBI:456216"/>
        <dbReference type="EC" id="6.3.3.2"/>
    </reaction>
</comment>
<evidence type="ECO:0000313" key="6">
    <source>
        <dbReference type="EMBL" id="QEN04064.1"/>
    </source>
</evidence>
<dbReference type="PANTHER" id="PTHR23407:SF1">
    <property type="entry name" value="5-FORMYLTETRAHYDROFOLATE CYCLO-LIGASE"/>
    <property type="match status" value="1"/>
</dbReference>
<feature type="binding site" evidence="4">
    <location>
        <position position="48"/>
    </location>
    <ligand>
        <name>substrate</name>
    </ligand>
</feature>
<keyword evidence="3 4" id="KW-0067">ATP-binding</keyword>
<dbReference type="Gene3D" id="3.40.50.10420">
    <property type="entry name" value="NagB/RpiA/CoA transferase-like"/>
    <property type="match status" value="1"/>
</dbReference>
<reference evidence="6 7" key="2">
    <citation type="submission" date="2019-09" db="EMBL/GenBank/DDBJ databases">
        <title>Complete Genome Sequence and Methylome Analysis of free living Spirochaetas.</title>
        <authorList>
            <person name="Leshcheva N."/>
            <person name="Mikheeva N."/>
        </authorList>
    </citation>
    <scope>NUCLEOTIDE SEQUENCE [LARGE SCALE GENOMIC DNA]</scope>
    <source>
        <strain evidence="6 7">P</strain>
    </source>
</reference>
<gene>
    <name evidence="6" type="ORF">EW093_04885</name>
</gene>
<keyword evidence="6" id="KW-0436">Ligase</keyword>
<dbReference type="GO" id="GO:0046872">
    <property type="term" value="F:metal ion binding"/>
    <property type="evidence" value="ECO:0007669"/>
    <property type="project" value="UniProtKB-KW"/>
</dbReference>
<dbReference type="Proteomes" id="UP000323824">
    <property type="component" value="Chromosome"/>
</dbReference>
<dbReference type="GO" id="GO:0030272">
    <property type="term" value="F:5-formyltetrahydrofolate cyclo-ligase activity"/>
    <property type="evidence" value="ECO:0007669"/>
    <property type="project" value="UniProtKB-EC"/>
</dbReference>
<dbReference type="InterPro" id="IPR002698">
    <property type="entry name" value="FTHF_cligase"/>
</dbReference>
<reference evidence="6 7" key="1">
    <citation type="submission" date="2019-02" db="EMBL/GenBank/DDBJ databases">
        <authorList>
            <person name="Fomenkov A."/>
            <person name="Dubinina G."/>
            <person name="Grabovich M."/>
            <person name="Vincze T."/>
            <person name="Roberts R.J."/>
        </authorList>
    </citation>
    <scope>NUCLEOTIDE SEQUENCE [LARGE SCALE GENOMIC DNA]</scope>
    <source>
        <strain evidence="6 7">P</strain>
    </source>
</reference>
<dbReference type="EMBL" id="CP035807">
    <property type="protein sequence ID" value="QEN04064.1"/>
    <property type="molecule type" value="Genomic_DNA"/>
</dbReference>
<accession>A0A5C1QBM0</accession>
<feature type="binding site" evidence="4">
    <location>
        <begin position="131"/>
        <end position="139"/>
    </location>
    <ligand>
        <name>ATP</name>
        <dbReference type="ChEBI" id="CHEBI:30616"/>
    </ligand>
</feature>
<dbReference type="InterPro" id="IPR024185">
    <property type="entry name" value="FTHF_cligase-like_sf"/>
</dbReference>
<dbReference type="KEGG" id="sper:EW093_04885"/>
<dbReference type="NCBIfam" id="TIGR02727">
    <property type="entry name" value="MTHFS_bact"/>
    <property type="match status" value="1"/>
</dbReference>
<keyword evidence="5" id="KW-0479">Metal-binding</keyword>
<dbReference type="Pfam" id="PF01812">
    <property type="entry name" value="5-FTHF_cyc-lig"/>
    <property type="match status" value="1"/>
</dbReference>
<dbReference type="GO" id="GO:0009396">
    <property type="term" value="P:folic acid-containing compound biosynthetic process"/>
    <property type="evidence" value="ECO:0007669"/>
    <property type="project" value="TreeGrafter"/>
</dbReference>
<dbReference type="GO" id="GO:0035999">
    <property type="term" value="P:tetrahydrofolate interconversion"/>
    <property type="evidence" value="ECO:0007669"/>
    <property type="project" value="TreeGrafter"/>
</dbReference>
<evidence type="ECO:0000256" key="5">
    <source>
        <dbReference type="RuleBase" id="RU361279"/>
    </source>
</evidence>
<comment type="cofactor">
    <cofactor evidence="5">
        <name>Mg(2+)</name>
        <dbReference type="ChEBI" id="CHEBI:18420"/>
    </cofactor>
</comment>
<dbReference type="InterPro" id="IPR037171">
    <property type="entry name" value="NagB/RpiA_transferase-like"/>
</dbReference>
<feature type="binding site" evidence="4">
    <location>
        <position position="53"/>
    </location>
    <ligand>
        <name>substrate</name>
    </ligand>
</feature>
<evidence type="ECO:0000313" key="7">
    <source>
        <dbReference type="Proteomes" id="UP000323824"/>
    </source>
</evidence>
<organism evidence="6 7">
    <name type="scientific">Thiospirochaeta perfilievii</name>
    <dbReference type="NCBI Taxonomy" id="252967"/>
    <lineage>
        <taxon>Bacteria</taxon>
        <taxon>Pseudomonadati</taxon>
        <taxon>Spirochaetota</taxon>
        <taxon>Spirochaetia</taxon>
        <taxon>Spirochaetales</taxon>
        <taxon>Spirochaetaceae</taxon>
        <taxon>Thiospirochaeta</taxon>
    </lineage>
</organism>
<dbReference type="PANTHER" id="PTHR23407">
    <property type="entry name" value="ATPASE INHIBITOR/5-FORMYLTETRAHYDROFOLATE CYCLO-LIGASE"/>
    <property type="match status" value="1"/>
</dbReference>
<name>A0A5C1QBM0_9SPIO</name>
<evidence type="ECO:0000256" key="1">
    <source>
        <dbReference type="ARBA" id="ARBA00010638"/>
    </source>
</evidence>
<keyword evidence="2 4" id="KW-0547">Nucleotide-binding</keyword>
<dbReference type="OrthoDB" id="9801938at2"/>
<evidence type="ECO:0000256" key="2">
    <source>
        <dbReference type="ARBA" id="ARBA00022741"/>
    </source>
</evidence>
<feature type="binding site" evidence="4">
    <location>
        <begin position="4"/>
        <end position="8"/>
    </location>
    <ligand>
        <name>ATP</name>
        <dbReference type="ChEBI" id="CHEBI:30616"/>
    </ligand>
</feature>
<evidence type="ECO:0000256" key="3">
    <source>
        <dbReference type="ARBA" id="ARBA00022840"/>
    </source>
</evidence>
<dbReference type="AlphaFoldDB" id="A0A5C1QBM0"/>
<keyword evidence="5" id="KW-0460">Magnesium</keyword>
<sequence length="186" mass="21410">MDFKNTLRKEILENLNSLEHIDALSNRITENLTSMPIWKSCNKICIFISFKNEVNTDKIIETAKKEGKHVYAPLINGKHMTFHRVDNINREDLILNKFGILEPPKNIDEFIPNDDTLFVIPGVSFTKSGNRLGRGGGYYDRYLSKNIVKNSIALAFNIQIRDKIPTESWDQKMKYVVTETKIYGGL</sequence>
<evidence type="ECO:0000256" key="4">
    <source>
        <dbReference type="PIRSR" id="PIRSR006806-1"/>
    </source>
</evidence>
<dbReference type="GO" id="GO:0005524">
    <property type="term" value="F:ATP binding"/>
    <property type="evidence" value="ECO:0007669"/>
    <property type="project" value="UniProtKB-KW"/>
</dbReference>
<dbReference type="RefSeq" id="WP_149567321.1">
    <property type="nucleotide sequence ID" value="NZ_CP035807.1"/>
</dbReference>
<proteinExistence type="inferred from homology"/>